<dbReference type="InterPro" id="IPR001789">
    <property type="entry name" value="Sig_transdc_resp-reg_receiver"/>
</dbReference>
<keyword evidence="7" id="KW-0067">ATP-binding</keyword>
<dbReference type="PATRIC" id="fig|728005.3.peg.57"/>
<dbReference type="Gene3D" id="3.30.565.10">
    <property type="entry name" value="Histidine kinase-like ATPase, C-terminal domain"/>
    <property type="match status" value="1"/>
</dbReference>
<dbReference type="EC" id="2.7.13.3" evidence="2"/>
<dbReference type="SUPFAM" id="SSF55874">
    <property type="entry name" value="ATPase domain of HSP90 chaperone/DNA topoisomerase II/histidine kinase"/>
    <property type="match status" value="1"/>
</dbReference>
<dbReference type="GO" id="GO:0005524">
    <property type="term" value="F:ATP binding"/>
    <property type="evidence" value="ECO:0007669"/>
    <property type="project" value="UniProtKB-KW"/>
</dbReference>
<dbReference type="Proteomes" id="UP000182258">
    <property type="component" value="Unassembled WGS sequence"/>
</dbReference>
<dbReference type="InterPro" id="IPR011006">
    <property type="entry name" value="CheY-like_superfamily"/>
</dbReference>
<evidence type="ECO:0000256" key="7">
    <source>
        <dbReference type="ARBA" id="ARBA00022840"/>
    </source>
</evidence>
<gene>
    <name evidence="13" type="ORF">SAMN04488059_11359</name>
    <name evidence="12" type="ORF">WH91_01555</name>
</gene>
<evidence type="ECO:0000256" key="8">
    <source>
        <dbReference type="PROSITE-ProRule" id="PRU00169"/>
    </source>
</evidence>
<dbReference type="GO" id="GO:0004673">
    <property type="term" value="F:protein histidine kinase activity"/>
    <property type="evidence" value="ECO:0007669"/>
    <property type="project" value="UniProtKB-EC"/>
</dbReference>
<dbReference type="STRING" id="728005.SAMN04488059_11359"/>
<dbReference type="AlphaFoldDB" id="A0A0F5Q1D7"/>
<dbReference type="EMBL" id="FOMB01000013">
    <property type="protein sequence ID" value="SFC87516.1"/>
    <property type="molecule type" value="Genomic_DNA"/>
</dbReference>
<dbReference type="PROSITE" id="PS50110">
    <property type="entry name" value="RESPONSE_REGULATORY"/>
    <property type="match status" value="1"/>
</dbReference>
<evidence type="ECO:0000256" key="1">
    <source>
        <dbReference type="ARBA" id="ARBA00000085"/>
    </source>
</evidence>
<keyword evidence="9" id="KW-0175">Coiled coil</keyword>
<evidence type="ECO:0000313" key="14">
    <source>
        <dbReference type="Proteomes" id="UP000033519"/>
    </source>
</evidence>
<keyword evidence="3 8" id="KW-0597">Phosphoprotein</keyword>
<dbReference type="Gene3D" id="3.40.50.2300">
    <property type="match status" value="1"/>
</dbReference>
<accession>A0A0F5Q1D7</accession>
<dbReference type="Proteomes" id="UP000033519">
    <property type="component" value="Unassembled WGS sequence"/>
</dbReference>
<feature type="modified residue" description="4-aspartylphosphate" evidence="8">
    <location>
        <position position="55"/>
    </location>
</feature>
<feature type="domain" description="Response regulatory" evidence="11">
    <location>
        <begin position="6"/>
        <end position="120"/>
    </location>
</feature>
<dbReference type="InterPro" id="IPR005467">
    <property type="entry name" value="His_kinase_dom"/>
</dbReference>
<dbReference type="InterPro" id="IPR011102">
    <property type="entry name" value="Sig_transdc_His_kinase_HWE"/>
</dbReference>
<dbReference type="Gene3D" id="3.30.450.20">
    <property type="entry name" value="PAS domain"/>
    <property type="match status" value="1"/>
</dbReference>
<dbReference type="PROSITE" id="PS50109">
    <property type="entry name" value="HIS_KIN"/>
    <property type="match status" value="1"/>
</dbReference>
<keyword evidence="14" id="KW-1185">Reference proteome</keyword>
<evidence type="ECO:0000259" key="10">
    <source>
        <dbReference type="PROSITE" id="PS50109"/>
    </source>
</evidence>
<evidence type="ECO:0000256" key="9">
    <source>
        <dbReference type="SAM" id="Coils"/>
    </source>
</evidence>
<feature type="domain" description="Histidine kinase" evidence="10">
    <location>
        <begin position="152"/>
        <end position="344"/>
    </location>
</feature>
<dbReference type="OrthoDB" id="489241at2"/>
<dbReference type="Pfam" id="PF02518">
    <property type="entry name" value="HATPase_c"/>
    <property type="match status" value="1"/>
</dbReference>
<dbReference type="PANTHER" id="PTHR41523">
    <property type="entry name" value="TWO-COMPONENT SYSTEM SENSOR PROTEIN"/>
    <property type="match status" value="1"/>
</dbReference>
<dbReference type="SMART" id="SM00387">
    <property type="entry name" value="HATPase_c"/>
    <property type="match status" value="1"/>
</dbReference>
<dbReference type="SUPFAM" id="SSF52172">
    <property type="entry name" value="CheY-like"/>
    <property type="match status" value="1"/>
</dbReference>
<keyword evidence="5" id="KW-0547">Nucleotide-binding</keyword>
<protein>
    <recommendedName>
        <fullName evidence="2">histidine kinase</fullName>
        <ecNumber evidence="2">2.7.13.3</ecNumber>
    </recommendedName>
</protein>
<dbReference type="InterPro" id="IPR036890">
    <property type="entry name" value="HATPase_C_sf"/>
</dbReference>
<dbReference type="Pfam" id="PF07568">
    <property type="entry name" value="HisKA_2"/>
    <property type="match status" value="1"/>
</dbReference>
<evidence type="ECO:0000313" key="12">
    <source>
        <dbReference type="EMBL" id="KKC34708.1"/>
    </source>
</evidence>
<evidence type="ECO:0000256" key="5">
    <source>
        <dbReference type="ARBA" id="ARBA00022741"/>
    </source>
</evidence>
<feature type="coiled-coil region" evidence="9">
    <location>
        <begin position="125"/>
        <end position="152"/>
    </location>
</feature>
<evidence type="ECO:0000256" key="6">
    <source>
        <dbReference type="ARBA" id="ARBA00022777"/>
    </source>
</evidence>
<dbReference type="InterPro" id="IPR011495">
    <property type="entry name" value="Sig_transdc_His_kin_sub2_dim/P"/>
</dbReference>
<dbReference type="SMART" id="SM00911">
    <property type="entry name" value="HWE_HK"/>
    <property type="match status" value="1"/>
</dbReference>
<evidence type="ECO:0000259" key="11">
    <source>
        <dbReference type="PROSITE" id="PS50110"/>
    </source>
</evidence>
<evidence type="ECO:0000313" key="13">
    <source>
        <dbReference type="EMBL" id="SFC87516.1"/>
    </source>
</evidence>
<evidence type="ECO:0000256" key="4">
    <source>
        <dbReference type="ARBA" id="ARBA00022679"/>
    </source>
</evidence>
<comment type="catalytic activity">
    <reaction evidence="1">
        <text>ATP + protein L-histidine = ADP + protein N-phospho-L-histidine.</text>
        <dbReference type="EC" id="2.7.13.3"/>
    </reaction>
</comment>
<dbReference type="Pfam" id="PF00072">
    <property type="entry name" value="Response_reg"/>
    <property type="match status" value="1"/>
</dbReference>
<reference evidence="13 15" key="2">
    <citation type="submission" date="2016-10" db="EMBL/GenBank/DDBJ databases">
        <authorList>
            <person name="de Groot N.N."/>
        </authorList>
    </citation>
    <scope>NUCLEOTIDE SEQUENCE [LARGE SCALE GENOMIC DNA]</scope>
    <source>
        <strain evidence="13 15">CGMCC 1.10210</strain>
    </source>
</reference>
<keyword evidence="6 13" id="KW-0418">Kinase</keyword>
<dbReference type="PANTHER" id="PTHR41523:SF8">
    <property type="entry name" value="ETHYLENE RESPONSE SENSOR PROTEIN"/>
    <property type="match status" value="1"/>
</dbReference>
<dbReference type="InterPro" id="IPR003594">
    <property type="entry name" value="HATPase_dom"/>
</dbReference>
<evidence type="ECO:0000313" key="15">
    <source>
        <dbReference type="Proteomes" id="UP000182258"/>
    </source>
</evidence>
<dbReference type="EMBL" id="LAPV01000010">
    <property type="protein sequence ID" value="KKC34708.1"/>
    <property type="molecule type" value="Genomic_DNA"/>
</dbReference>
<organism evidence="13 15">
    <name type="scientific">Devosia psychrophila</name>
    <dbReference type="NCBI Taxonomy" id="728005"/>
    <lineage>
        <taxon>Bacteria</taxon>
        <taxon>Pseudomonadati</taxon>
        <taxon>Pseudomonadota</taxon>
        <taxon>Alphaproteobacteria</taxon>
        <taxon>Hyphomicrobiales</taxon>
        <taxon>Devosiaceae</taxon>
        <taxon>Devosia</taxon>
    </lineage>
</organism>
<sequence>MTQPPRVLYIDDDPGLARLVQKALERRGYAVELAATAEAGLERISQGGIDVVGLDHYLPGGTGLDVLAQMEDLVDKPAVVYVTGTVETAVAIAALKAGAADYVLKTVDADFLELLSSAITNALELINLTRSKATAELEMRQARERAEILLGEVNHRVANSLAMVAALVGLQANAVSNDDAKQALAETQARIQAIAGVHRHLYTSDDVRSVQIGDYLQSLAAELETTMKATGNDSRILVTAENIAIPTEKAASIGVIVTELVTNAIKYAYADLGHGDVRISMRRGEGELIDLAVEDDGIGWDGTGKVQGTGLGSRIVKAMASGLGATVAYRTEGIGTRVSLQFSA</sequence>
<dbReference type="CDD" id="cd00156">
    <property type="entry name" value="REC"/>
    <property type="match status" value="1"/>
</dbReference>
<reference evidence="12 14" key="1">
    <citation type="submission" date="2015-03" db="EMBL/GenBank/DDBJ databases">
        <authorList>
            <person name="Lepp D."/>
            <person name="Hassan Y.I."/>
            <person name="Li X.-Z."/>
            <person name="Zhou T."/>
        </authorList>
    </citation>
    <scope>NUCLEOTIDE SEQUENCE [LARGE SCALE GENOMIC DNA]</scope>
    <source>
        <strain evidence="12 14">Cr7-05</strain>
    </source>
</reference>
<proteinExistence type="predicted"/>
<name>A0A0F5Q1D7_9HYPH</name>
<dbReference type="SMART" id="SM00448">
    <property type="entry name" value="REC"/>
    <property type="match status" value="1"/>
</dbReference>
<evidence type="ECO:0000256" key="2">
    <source>
        <dbReference type="ARBA" id="ARBA00012438"/>
    </source>
</evidence>
<dbReference type="GO" id="GO:0000160">
    <property type="term" value="P:phosphorelay signal transduction system"/>
    <property type="evidence" value="ECO:0007669"/>
    <property type="project" value="InterPro"/>
</dbReference>
<evidence type="ECO:0000256" key="3">
    <source>
        <dbReference type="ARBA" id="ARBA00022553"/>
    </source>
</evidence>
<keyword evidence="4" id="KW-0808">Transferase</keyword>